<dbReference type="STRING" id="1117702.AQZ52_06135"/>
<evidence type="ECO:0000256" key="4">
    <source>
        <dbReference type="PROSITE-ProRule" id="PRU00335"/>
    </source>
</evidence>
<feature type="domain" description="HTH tetR-type" evidence="5">
    <location>
        <begin position="32"/>
        <end position="92"/>
    </location>
</feature>
<dbReference type="PANTHER" id="PTHR30055">
    <property type="entry name" value="HTH-TYPE TRANSCRIPTIONAL REGULATOR RUTR"/>
    <property type="match status" value="1"/>
</dbReference>
<comment type="caution">
    <text evidence="6">The sequence shown here is derived from an EMBL/GenBank/DDBJ whole genome shotgun (WGS) entry which is preliminary data.</text>
</comment>
<dbReference type="EMBL" id="LLZS01000003">
    <property type="protein sequence ID" value="KUR72797.1"/>
    <property type="molecule type" value="Genomic_DNA"/>
</dbReference>
<dbReference type="PRINTS" id="PR00455">
    <property type="entry name" value="HTHTETR"/>
</dbReference>
<dbReference type="Gene3D" id="1.10.357.10">
    <property type="entry name" value="Tetracycline Repressor, domain 2"/>
    <property type="match status" value="1"/>
</dbReference>
<dbReference type="InterPro" id="IPR001647">
    <property type="entry name" value="HTH_TetR"/>
</dbReference>
<keyword evidence="7" id="KW-1185">Reference proteome</keyword>
<organism evidence="6 7">
    <name type="scientific">Novosphingobium fuchskuhlense</name>
    <dbReference type="NCBI Taxonomy" id="1117702"/>
    <lineage>
        <taxon>Bacteria</taxon>
        <taxon>Pseudomonadati</taxon>
        <taxon>Pseudomonadota</taxon>
        <taxon>Alphaproteobacteria</taxon>
        <taxon>Sphingomonadales</taxon>
        <taxon>Sphingomonadaceae</taxon>
        <taxon>Novosphingobium</taxon>
    </lineage>
</organism>
<evidence type="ECO:0000313" key="6">
    <source>
        <dbReference type="EMBL" id="KUR72797.1"/>
    </source>
</evidence>
<dbReference type="InterPro" id="IPR036271">
    <property type="entry name" value="Tet_transcr_reg_TetR-rel_C_sf"/>
</dbReference>
<dbReference type="InterPro" id="IPR041490">
    <property type="entry name" value="KstR2_TetR_C"/>
</dbReference>
<keyword evidence="3" id="KW-0804">Transcription</keyword>
<keyword evidence="2 4" id="KW-0238">DNA-binding</keyword>
<evidence type="ECO:0000256" key="2">
    <source>
        <dbReference type="ARBA" id="ARBA00023125"/>
    </source>
</evidence>
<evidence type="ECO:0000256" key="3">
    <source>
        <dbReference type="ARBA" id="ARBA00023163"/>
    </source>
</evidence>
<dbReference type="Proteomes" id="UP000058012">
    <property type="component" value="Unassembled WGS sequence"/>
</dbReference>
<dbReference type="GO" id="GO:0003700">
    <property type="term" value="F:DNA-binding transcription factor activity"/>
    <property type="evidence" value="ECO:0007669"/>
    <property type="project" value="TreeGrafter"/>
</dbReference>
<dbReference type="Pfam" id="PF00440">
    <property type="entry name" value="TetR_N"/>
    <property type="match status" value="1"/>
</dbReference>
<dbReference type="PROSITE" id="PS50977">
    <property type="entry name" value="HTH_TETR_2"/>
    <property type="match status" value="1"/>
</dbReference>
<name>A0A124JVZ3_9SPHN</name>
<keyword evidence="1" id="KW-0805">Transcription regulation</keyword>
<evidence type="ECO:0000313" key="7">
    <source>
        <dbReference type="Proteomes" id="UP000058012"/>
    </source>
</evidence>
<protein>
    <recommendedName>
        <fullName evidence="5">HTH tetR-type domain-containing protein</fullName>
    </recommendedName>
</protein>
<dbReference type="InterPro" id="IPR050109">
    <property type="entry name" value="HTH-type_TetR-like_transc_reg"/>
</dbReference>
<sequence length="224" mass="25215">MHTLALATDSADLMDKPKKKRAAAQLKDEITAYKRRRILEEASHFFFANGYEATTLDSVAEQLNVTKPFIYSYYKNKGELLYEICQTGIQLSLTALEEALSVEGTASEQLKIVVERVARIIIANQRYVTVYLREEKSLLPEDARRIRELRHAFDTKLAALLEKGKASGEFDVAHPSRTAIWVSGLLSWIALWYHEGGRWSATEVVMDAIAMVQKMVQPAGGKHG</sequence>
<accession>A0A124JVZ3</accession>
<reference evidence="6 7" key="1">
    <citation type="submission" date="2015-10" db="EMBL/GenBank/DDBJ databases">
        <title>Draft genome sequence of Novosphingobium fuchskuhlense DSM 25065 isolated from a surface water sample of the southwest basin of Lake Grosse Fuchskuhle.</title>
        <authorList>
            <person name="Ruckert C."/>
            <person name="Winkler A."/>
            <person name="Glaeser J."/>
            <person name="Grossart H.-P."/>
            <person name="Kalinowski J."/>
            <person name="Glaeser S."/>
        </authorList>
    </citation>
    <scope>NUCLEOTIDE SEQUENCE [LARGE SCALE GENOMIC DNA]</scope>
    <source>
        <strain evidence="6 7">FNE08-7</strain>
    </source>
</reference>
<gene>
    <name evidence="6" type="ORF">AQZ52_06135</name>
</gene>
<dbReference type="InterPro" id="IPR009057">
    <property type="entry name" value="Homeodomain-like_sf"/>
</dbReference>
<evidence type="ECO:0000259" key="5">
    <source>
        <dbReference type="PROSITE" id="PS50977"/>
    </source>
</evidence>
<dbReference type="OrthoDB" id="2356263at2"/>
<dbReference type="PANTHER" id="PTHR30055:SF234">
    <property type="entry name" value="HTH-TYPE TRANSCRIPTIONAL REGULATOR BETI"/>
    <property type="match status" value="1"/>
</dbReference>
<dbReference type="RefSeq" id="WP_067907308.1">
    <property type="nucleotide sequence ID" value="NZ_KQ954244.1"/>
</dbReference>
<dbReference type="Pfam" id="PF17932">
    <property type="entry name" value="TetR_C_24"/>
    <property type="match status" value="1"/>
</dbReference>
<evidence type="ECO:0000256" key="1">
    <source>
        <dbReference type="ARBA" id="ARBA00023015"/>
    </source>
</evidence>
<proteinExistence type="predicted"/>
<dbReference type="GO" id="GO:0000976">
    <property type="term" value="F:transcription cis-regulatory region binding"/>
    <property type="evidence" value="ECO:0007669"/>
    <property type="project" value="TreeGrafter"/>
</dbReference>
<feature type="DNA-binding region" description="H-T-H motif" evidence="4">
    <location>
        <begin position="55"/>
        <end position="74"/>
    </location>
</feature>
<dbReference type="SUPFAM" id="SSF46689">
    <property type="entry name" value="Homeodomain-like"/>
    <property type="match status" value="1"/>
</dbReference>
<dbReference type="SUPFAM" id="SSF48498">
    <property type="entry name" value="Tetracyclin repressor-like, C-terminal domain"/>
    <property type="match status" value="1"/>
</dbReference>
<dbReference type="AlphaFoldDB" id="A0A124JVZ3"/>